<accession>A0A8X7W946</accession>
<sequence length="85" mass="9593">MNHEHKVIGKAKVHYSKIIGKAEVQEQQQKQQGFPHPSPYDELSTVFHPPKQKTSLKSDILTKGSSKTGLLEDVVKEGMKKKKNI</sequence>
<keyword evidence="3" id="KW-1185">Reference proteome</keyword>
<dbReference type="Proteomes" id="UP000886595">
    <property type="component" value="Unassembled WGS sequence"/>
</dbReference>
<reference evidence="2 3" key="1">
    <citation type="submission" date="2020-02" db="EMBL/GenBank/DDBJ databases">
        <authorList>
            <person name="Ma Q."/>
            <person name="Huang Y."/>
            <person name="Song X."/>
            <person name="Pei D."/>
        </authorList>
    </citation>
    <scope>NUCLEOTIDE SEQUENCE [LARGE SCALE GENOMIC DNA]</scope>
    <source>
        <strain evidence="2">Sxm20200214</strain>
        <tissue evidence="2">Leaf</tissue>
    </source>
</reference>
<evidence type="ECO:0000313" key="3">
    <source>
        <dbReference type="Proteomes" id="UP000886595"/>
    </source>
</evidence>
<evidence type="ECO:0000256" key="1">
    <source>
        <dbReference type="SAM" id="MobiDB-lite"/>
    </source>
</evidence>
<name>A0A8X7W946_BRACI</name>
<organism evidence="2 3">
    <name type="scientific">Brassica carinata</name>
    <name type="common">Ethiopian mustard</name>
    <name type="synonym">Abyssinian cabbage</name>
    <dbReference type="NCBI Taxonomy" id="52824"/>
    <lineage>
        <taxon>Eukaryota</taxon>
        <taxon>Viridiplantae</taxon>
        <taxon>Streptophyta</taxon>
        <taxon>Embryophyta</taxon>
        <taxon>Tracheophyta</taxon>
        <taxon>Spermatophyta</taxon>
        <taxon>Magnoliopsida</taxon>
        <taxon>eudicotyledons</taxon>
        <taxon>Gunneridae</taxon>
        <taxon>Pentapetalae</taxon>
        <taxon>rosids</taxon>
        <taxon>malvids</taxon>
        <taxon>Brassicales</taxon>
        <taxon>Brassicaceae</taxon>
        <taxon>Brassiceae</taxon>
        <taxon>Brassica</taxon>
    </lineage>
</organism>
<proteinExistence type="predicted"/>
<dbReference type="EMBL" id="JAAMPC010000002">
    <property type="protein sequence ID" value="KAG2325636.1"/>
    <property type="molecule type" value="Genomic_DNA"/>
</dbReference>
<gene>
    <name evidence="2" type="ORF">Bca52824_008364</name>
</gene>
<evidence type="ECO:0000313" key="2">
    <source>
        <dbReference type="EMBL" id="KAG2325636.1"/>
    </source>
</evidence>
<comment type="caution">
    <text evidence="2">The sequence shown here is derived from an EMBL/GenBank/DDBJ whole genome shotgun (WGS) entry which is preliminary data.</text>
</comment>
<feature type="region of interest" description="Disordered" evidence="1">
    <location>
        <begin position="24"/>
        <end position="58"/>
    </location>
</feature>
<dbReference type="AlphaFoldDB" id="A0A8X7W946"/>
<protein>
    <submittedName>
        <fullName evidence="2">Uncharacterized protein</fullName>
    </submittedName>
</protein>